<evidence type="ECO:0000256" key="6">
    <source>
        <dbReference type="SAM" id="MobiDB-lite"/>
    </source>
</evidence>
<organism evidence="10 11">
    <name type="scientific">Patellaria atrata CBS 101060</name>
    <dbReference type="NCBI Taxonomy" id="1346257"/>
    <lineage>
        <taxon>Eukaryota</taxon>
        <taxon>Fungi</taxon>
        <taxon>Dikarya</taxon>
        <taxon>Ascomycota</taxon>
        <taxon>Pezizomycotina</taxon>
        <taxon>Dothideomycetes</taxon>
        <taxon>Dothideomycetes incertae sedis</taxon>
        <taxon>Patellariales</taxon>
        <taxon>Patellariaceae</taxon>
        <taxon>Patellaria</taxon>
    </lineage>
</organism>
<keyword evidence="2" id="KW-0132">Cell division</keyword>
<feature type="domain" description="Anaphase-promoting complex subunit 1 middle" evidence="8">
    <location>
        <begin position="1125"/>
        <end position="1192"/>
    </location>
</feature>
<proteinExistence type="inferred from homology"/>
<sequence>MASIHSLGVHVPAAVAYLVAESILPEDHTPEQYTWKTYNHNGEDDIAEEEVVATDYCVVWSRGGVVRKVFRFDIEGQKVQQAVLTWFSLDDRSRKGGQSVVTFSQNTLLQNGPNGPEKGIAGSQASDKQSTQKRSRTLVVFLKFQAHVFDLSGSTYVVNLPFEVEKAFPAPRGLILQRKLPESENIPPTPVIPSAPHNSFFSSQLFNQSQSQPRYRMKGSFDARSSKGHRRTSITGLFLEDIKSTVSTPNDALPRLFSFTDPLAEMGLVVCGPSAPGLSSSLSGSTSNSRRLEAIDKNEELLYVSANDEKAVVQANHDRPLIVIVTVNHQTGMYNIWHASYILSEPVSGHQNVGASVGNRTRRRSSYGPATGVTTPSVRNRERESFGGAGARSKTVPASFASQASQSRKTSGSQATQTAEDVLASQLDPDFDMARGPAKESRRVSSLLSRADLSTSYDRSAFQDLATHQTSFGGSLGLQGRRGHSFGTQGDRTSFGAGFQRRIRESTPGSFSRLSLGGASVDETMEDSLLLEDEGLIGDDIIEDYNDIKCHGFHEPLDGLKKELVVVKICEIPVSDHNTAPVRIFQAGADTITQRDDAHVFTLISPQSRADGDRSRHLMFVHIVNRDSREHIEICLRVRRCRLLSKVHPSLSLPKGASVKYALVPSFQDLKRHQDRLDALKVSDGNVSKIVYLCEDAQGKSVVSFPAGWMLSPFSRFTIRQLKLFNPYSLTSVSISTRKSTGLRRILSVPSNLSHLVHPDARGAFDVADSGGRLHRLQVQLSPHDEFVMQCLEVCRLVMPTKDGDFLLSLWWIALDKLKEKDVQFLEWQAFVVTLFSMIIEFVSTKPNQLTDAAQSSGVKPGRTGPKKLAPANTKFTAWDIMWARGSPTCIPHKSYSSPWNWTEHSLAARRKSIATPRSRRTAVTSEDLTQLTRKSYFIPECIEAAKGLLSTTQGQAILKEWKDATRGFRATVKGPHILLPRMILALHLLREEYKLDRTCRNSNCYSARNLAPVLAQLGHWFQWEFWTWRTGEYYALDGGGIDIWVFENSTLGGIQVLSPPWEKPPSVFEWIEKTFLSEIYHPYPTLDQLIPDGTTSQKSDGLPRGDATTYVSNLTPRSAAISKYFARQSTSQASPTTCVELMADCGITNVMLETFPQSIKAPFREAIVRCQASPPTTWNSKLLRLVGRDDLDIAATQNKEMLPDVSSTSSGNFAGLRDIHSICQSSEHPDPLSSTPEADRFSITRLIFSEDRRFMEAARLLEPLRPAVAECIPDRTWSDTDYLEHQRRLMDWVMIRTYSLPSGQSMLYFDSRRPLLTEKFPLHGFSLSCVMKPMNNTVTADRNNFTEERVAWAFFHAGVSHGLSISRHAEGIDTSWIVFNKPGDLTHKHAGLLLALGLNGHLRSIAKWLSFKYLTPKHTFTSIALLLGLSASYLGTMDMLVTRLLSVHVTRLLPPGAAELNLSPMTQTTGLMGIGLLYYNTQHRRMSEVMLSEIEHIDYEDPADSLDDLRDEGYRLAAGFALGFINLGKGSDLRGLHDMHIIERLLSVAVGPKAVDLVHVLDQATAGATIAIALIFMKTHNEAVARKIDIPDTLPQFDYVRPDIFLLRTLAKHLILWNSIQADHEWIVKNLPTGYRDQCTLSRIKALRSEHLPFYNIIAGLLWSVGLRFAGSGDTAVRDFLVQYLDQFIRLCHLPAQRYDAKLTRNTVRNCQDLVALSASTVMAGTGDIEIFRRLRLLHGRINPETPYGSHFAAHVALGLLFLGAGSYTIGTSDLAVAALVCAFYPIFPTDINDNKAHLQAFRHFWVLATEPRCIIARDVDTHRAVALSVLVTLKDGTEKPATAPCLLPSLDTIARIKTVGPEYWQVTLDFENNPEHVASFKWNQTIHVRRRPPHDAHRDTFSATLVALNDAQSSHAARIMWDWIFALPAFREFERADLGLILPSDAGSRMLLDMRTTVVDERLALKRAVTSWDRDALWDLRALFAWAKGWKRRGDGRLRWLGKEVEEKLGARIGDRGRSIQGDS</sequence>
<dbReference type="GO" id="GO:0051301">
    <property type="term" value="P:cell division"/>
    <property type="evidence" value="ECO:0007669"/>
    <property type="project" value="UniProtKB-KW"/>
</dbReference>
<keyword evidence="5" id="KW-0131">Cell cycle</keyword>
<comment type="similarity">
    <text evidence="1">Belongs to the APC1 family.</text>
</comment>
<feature type="region of interest" description="Disordered" evidence="6">
    <location>
        <begin position="106"/>
        <end position="129"/>
    </location>
</feature>
<keyword evidence="11" id="KW-1185">Reference proteome</keyword>
<keyword evidence="4" id="KW-0498">Mitosis</keyword>
<keyword evidence="3" id="KW-0677">Repeat</keyword>
<dbReference type="InterPro" id="IPR024990">
    <property type="entry name" value="Apc1"/>
</dbReference>
<dbReference type="Pfam" id="PF20518">
    <property type="entry name" value="Apc1_MidN"/>
    <property type="match status" value="1"/>
</dbReference>
<dbReference type="Proteomes" id="UP000799429">
    <property type="component" value="Unassembled WGS sequence"/>
</dbReference>
<evidence type="ECO:0000256" key="2">
    <source>
        <dbReference type="ARBA" id="ARBA00022618"/>
    </source>
</evidence>
<evidence type="ECO:0008006" key="12">
    <source>
        <dbReference type="Google" id="ProtNLM"/>
    </source>
</evidence>
<dbReference type="InterPro" id="IPR049255">
    <property type="entry name" value="Apc1_N"/>
</dbReference>
<dbReference type="GO" id="GO:0005680">
    <property type="term" value="C:anaphase-promoting complex"/>
    <property type="evidence" value="ECO:0007669"/>
    <property type="project" value="InterPro"/>
</dbReference>
<dbReference type="GO" id="GO:0007091">
    <property type="term" value="P:metaphase/anaphase transition of mitotic cell cycle"/>
    <property type="evidence" value="ECO:0007669"/>
    <property type="project" value="TreeGrafter"/>
</dbReference>
<dbReference type="GO" id="GO:0070979">
    <property type="term" value="P:protein K11-linked ubiquitination"/>
    <property type="evidence" value="ECO:0007669"/>
    <property type="project" value="TreeGrafter"/>
</dbReference>
<dbReference type="FunFam" id="1.25.10.10:FF:000400">
    <property type="entry name" value="20S cyclosome subunit (APC1/BimE), putative"/>
    <property type="match status" value="1"/>
</dbReference>
<feature type="domain" description="Anaphase-promoting complex subunit 1 beta-sandwich" evidence="9">
    <location>
        <begin position="1814"/>
        <end position="1893"/>
    </location>
</feature>
<dbReference type="EMBL" id="MU006106">
    <property type="protein sequence ID" value="KAF2835854.1"/>
    <property type="molecule type" value="Genomic_DNA"/>
</dbReference>
<dbReference type="FunFam" id="1.25.10.10:FF:000217">
    <property type="entry name" value="20S cyclosome subunit (APC1/BimE)"/>
    <property type="match status" value="1"/>
</dbReference>
<evidence type="ECO:0000256" key="1">
    <source>
        <dbReference type="ARBA" id="ARBA00010547"/>
    </source>
</evidence>
<reference evidence="10" key="1">
    <citation type="journal article" date="2020" name="Stud. Mycol.">
        <title>101 Dothideomycetes genomes: a test case for predicting lifestyles and emergence of pathogens.</title>
        <authorList>
            <person name="Haridas S."/>
            <person name="Albert R."/>
            <person name="Binder M."/>
            <person name="Bloem J."/>
            <person name="Labutti K."/>
            <person name="Salamov A."/>
            <person name="Andreopoulos B."/>
            <person name="Baker S."/>
            <person name="Barry K."/>
            <person name="Bills G."/>
            <person name="Bluhm B."/>
            <person name="Cannon C."/>
            <person name="Castanera R."/>
            <person name="Culley D."/>
            <person name="Daum C."/>
            <person name="Ezra D."/>
            <person name="Gonzalez J."/>
            <person name="Henrissat B."/>
            <person name="Kuo A."/>
            <person name="Liang C."/>
            <person name="Lipzen A."/>
            <person name="Lutzoni F."/>
            <person name="Magnuson J."/>
            <person name="Mondo S."/>
            <person name="Nolan M."/>
            <person name="Ohm R."/>
            <person name="Pangilinan J."/>
            <person name="Park H.-J."/>
            <person name="Ramirez L."/>
            <person name="Alfaro M."/>
            <person name="Sun H."/>
            <person name="Tritt A."/>
            <person name="Yoshinaga Y."/>
            <person name="Zwiers L.-H."/>
            <person name="Turgeon B."/>
            <person name="Goodwin S."/>
            <person name="Spatafora J."/>
            <person name="Crous P."/>
            <person name="Grigoriev I."/>
        </authorList>
    </citation>
    <scope>NUCLEOTIDE SEQUENCE</scope>
    <source>
        <strain evidence="10">CBS 101060</strain>
    </source>
</reference>
<dbReference type="Pfam" id="PF12859">
    <property type="entry name" value="ANAPC1"/>
    <property type="match status" value="1"/>
</dbReference>
<dbReference type="OrthoDB" id="26401at2759"/>
<dbReference type="Pfam" id="PF21282">
    <property type="entry name" value="APC1_3rd"/>
    <property type="match status" value="1"/>
</dbReference>
<evidence type="ECO:0000259" key="8">
    <source>
        <dbReference type="Pfam" id="PF20518"/>
    </source>
</evidence>
<name>A0A9P4S480_9PEZI</name>
<gene>
    <name evidence="10" type="ORF">M501DRAFT_997534</name>
</gene>
<dbReference type="PANTHER" id="PTHR12827">
    <property type="entry name" value="MEIOTIC CHECKPOINT REGULATOR TSG24 FAMILY MEMBER"/>
    <property type="match status" value="1"/>
</dbReference>
<dbReference type="PANTHER" id="PTHR12827:SF3">
    <property type="entry name" value="ANAPHASE-PROMOTING COMPLEX SUBUNIT 1"/>
    <property type="match status" value="1"/>
</dbReference>
<evidence type="ECO:0000313" key="10">
    <source>
        <dbReference type="EMBL" id="KAF2835854.1"/>
    </source>
</evidence>
<dbReference type="InterPro" id="IPR011989">
    <property type="entry name" value="ARM-like"/>
</dbReference>
<dbReference type="InterPro" id="IPR046794">
    <property type="entry name" value="Apc1_MidN"/>
</dbReference>
<accession>A0A9P4S480</accession>
<evidence type="ECO:0000256" key="5">
    <source>
        <dbReference type="ARBA" id="ARBA00023306"/>
    </source>
</evidence>
<feature type="domain" description="Anaphase-promoting complex subunit 1 N-terminal" evidence="7">
    <location>
        <begin position="30"/>
        <end position="835"/>
    </location>
</feature>
<dbReference type="GO" id="GO:0031145">
    <property type="term" value="P:anaphase-promoting complex-dependent catabolic process"/>
    <property type="evidence" value="ECO:0007669"/>
    <property type="project" value="TreeGrafter"/>
</dbReference>
<dbReference type="InterPro" id="IPR048971">
    <property type="entry name" value="Apc1_3rd"/>
</dbReference>
<dbReference type="Gene3D" id="1.25.10.10">
    <property type="entry name" value="Leucine-rich Repeat Variant"/>
    <property type="match status" value="2"/>
</dbReference>
<feature type="compositionally biased region" description="Polar residues" evidence="6">
    <location>
        <begin position="400"/>
        <end position="419"/>
    </location>
</feature>
<feature type="region of interest" description="Disordered" evidence="6">
    <location>
        <begin position="349"/>
        <end position="449"/>
    </location>
</feature>
<dbReference type="GO" id="GO:0060090">
    <property type="term" value="F:molecular adaptor activity"/>
    <property type="evidence" value="ECO:0007669"/>
    <property type="project" value="TreeGrafter"/>
</dbReference>
<evidence type="ECO:0000259" key="9">
    <source>
        <dbReference type="Pfam" id="PF21282"/>
    </source>
</evidence>
<evidence type="ECO:0000259" key="7">
    <source>
        <dbReference type="Pfam" id="PF12859"/>
    </source>
</evidence>
<protein>
    <recommendedName>
        <fullName evidence="12">Anaphase-promoting complex subunit 1</fullName>
    </recommendedName>
</protein>
<evidence type="ECO:0000256" key="3">
    <source>
        <dbReference type="ARBA" id="ARBA00022737"/>
    </source>
</evidence>
<comment type="caution">
    <text evidence="10">The sequence shown here is derived from an EMBL/GenBank/DDBJ whole genome shotgun (WGS) entry which is preliminary data.</text>
</comment>
<evidence type="ECO:0000313" key="11">
    <source>
        <dbReference type="Proteomes" id="UP000799429"/>
    </source>
</evidence>
<evidence type="ECO:0000256" key="4">
    <source>
        <dbReference type="ARBA" id="ARBA00022776"/>
    </source>
</evidence>